<keyword evidence="8" id="KW-1185">Reference proteome</keyword>
<dbReference type="InterPro" id="IPR003029">
    <property type="entry name" value="S1_domain"/>
</dbReference>
<keyword evidence="4" id="KW-0460">Magnesium</keyword>
<dbReference type="GO" id="GO:0004540">
    <property type="term" value="F:RNA nuclease activity"/>
    <property type="evidence" value="ECO:0007669"/>
    <property type="project" value="InterPro"/>
</dbReference>
<dbReference type="STRING" id="930152.SAMN05216565_1014"/>
<dbReference type="GO" id="GO:0046872">
    <property type="term" value="F:metal ion binding"/>
    <property type="evidence" value="ECO:0007669"/>
    <property type="project" value="UniProtKB-KW"/>
</dbReference>
<reference evidence="8" key="1">
    <citation type="submission" date="2016-10" db="EMBL/GenBank/DDBJ databases">
        <authorList>
            <person name="Varghese N."/>
            <person name="Submissions S."/>
        </authorList>
    </citation>
    <scope>NUCLEOTIDE SEQUENCE [LARGE SCALE GENOMIC DNA]</scope>
    <source>
        <strain evidence="8">IBRC-M10078</strain>
    </source>
</reference>
<keyword evidence="5" id="KW-0694">RNA-binding</keyword>
<dbReference type="InterPro" id="IPR012340">
    <property type="entry name" value="NA-bd_OB-fold"/>
</dbReference>
<dbReference type="GO" id="GO:0005737">
    <property type="term" value="C:cytoplasm"/>
    <property type="evidence" value="ECO:0007669"/>
    <property type="project" value="TreeGrafter"/>
</dbReference>
<protein>
    <submittedName>
        <fullName evidence="7">Ribonuclease G</fullName>
    </submittedName>
</protein>
<evidence type="ECO:0000256" key="5">
    <source>
        <dbReference type="ARBA" id="ARBA00022884"/>
    </source>
</evidence>
<gene>
    <name evidence="7" type="ORF">SAMN05216565_1014</name>
</gene>
<dbReference type="InterPro" id="IPR019307">
    <property type="entry name" value="RNA-bd_AU-1/RNase_E/G"/>
</dbReference>
<accession>A0A1H0NST7</accession>
<dbReference type="PROSITE" id="PS50126">
    <property type="entry name" value="S1"/>
    <property type="match status" value="1"/>
</dbReference>
<evidence type="ECO:0000256" key="3">
    <source>
        <dbReference type="ARBA" id="ARBA00022801"/>
    </source>
</evidence>
<dbReference type="CDD" id="cd04453">
    <property type="entry name" value="S1_RNase_E"/>
    <property type="match status" value="1"/>
</dbReference>
<dbReference type="NCBIfam" id="TIGR00757">
    <property type="entry name" value="RNaseEG"/>
    <property type="match status" value="1"/>
</dbReference>
<name>A0A1H0NST7_9BACI</name>
<sequence length="487" mass="55999">MKKIVLNVRTSEKRMAVIEEGKVVQLKMVQPSKREHVGDIYVGRITDVLPGIQAAFVDIGTEKSGYLHRDQLLSYQNSDIKQKESKSISSFIHQGQEVLVQIVKEGIGSKGPKLTEIIELPGQFLVYLPLEASVAVSRKMRNEEEREKWREFGQEVSHPGEGAIFRTLCEEHSVEMVLAELNRQRKDYKSILEKKKSAKKPSLLFEAETMIDQLLQETRIETSDEVIVDDFDSFQILTEKLTCSVKRYNGKENIFNRYQLEQEIEKTLNKVVTLDNGAYLVIENTEACTVIDVNSGKFQGKSNQQETVLKINMEAAKEIARQIRLRDLAGMILIDFIDMKSSKDQEKVISVFKKNVKADFYPSMVHGFTRLGILEVTRRRTRHSLAETLLSPCLHCDATGLVNSAMSVYYQLERDLMEYERTDTEAVWVDISSDLKALIDDENHKLLQERSKLSIYFTEGKEMNRSYLIRHIGTEEEVKDRLNRYLS</sequence>
<feature type="domain" description="S1 motif" evidence="6">
    <location>
        <begin position="38"/>
        <end position="104"/>
    </location>
</feature>
<evidence type="ECO:0000259" key="6">
    <source>
        <dbReference type="PROSITE" id="PS50126"/>
    </source>
</evidence>
<keyword evidence="2" id="KW-0479">Metal-binding</keyword>
<dbReference type="OrthoDB" id="9804278at2"/>
<dbReference type="Gene3D" id="2.40.50.140">
    <property type="entry name" value="Nucleic acid-binding proteins"/>
    <property type="match status" value="1"/>
</dbReference>
<proteinExistence type="predicted"/>
<dbReference type="RefSeq" id="WP_139163049.1">
    <property type="nucleotide sequence ID" value="NZ_FNJU01000001.1"/>
</dbReference>
<dbReference type="GO" id="GO:0016787">
    <property type="term" value="F:hydrolase activity"/>
    <property type="evidence" value="ECO:0007669"/>
    <property type="project" value="UniProtKB-KW"/>
</dbReference>
<dbReference type="Proteomes" id="UP000199159">
    <property type="component" value="Unassembled WGS sequence"/>
</dbReference>
<dbReference type="EMBL" id="FNJU01000001">
    <property type="protein sequence ID" value="SDO95713.1"/>
    <property type="molecule type" value="Genomic_DNA"/>
</dbReference>
<dbReference type="InterPro" id="IPR004659">
    <property type="entry name" value="RNase_E/G"/>
</dbReference>
<dbReference type="SMART" id="SM00316">
    <property type="entry name" value="S1"/>
    <property type="match status" value="1"/>
</dbReference>
<keyword evidence="3" id="KW-0378">Hydrolase</keyword>
<dbReference type="Pfam" id="PF10150">
    <property type="entry name" value="RNase_E_G"/>
    <property type="match status" value="1"/>
</dbReference>
<dbReference type="GO" id="GO:0006364">
    <property type="term" value="P:rRNA processing"/>
    <property type="evidence" value="ECO:0007669"/>
    <property type="project" value="TreeGrafter"/>
</dbReference>
<dbReference type="GO" id="GO:0003723">
    <property type="term" value="F:RNA binding"/>
    <property type="evidence" value="ECO:0007669"/>
    <property type="project" value="UniProtKB-KW"/>
</dbReference>
<evidence type="ECO:0000256" key="4">
    <source>
        <dbReference type="ARBA" id="ARBA00022842"/>
    </source>
</evidence>
<dbReference type="PANTHER" id="PTHR30001:SF0">
    <property type="entry name" value="RIBONUCLEASE G"/>
    <property type="match status" value="1"/>
</dbReference>
<dbReference type="SUPFAM" id="SSF50249">
    <property type="entry name" value="Nucleic acid-binding proteins"/>
    <property type="match status" value="1"/>
</dbReference>
<dbReference type="AlphaFoldDB" id="A0A1H0NST7"/>
<organism evidence="7 8">
    <name type="scientific">Litchfieldia salsa</name>
    <dbReference type="NCBI Taxonomy" id="930152"/>
    <lineage>
        <taxon>Bacteria</taxon>
        <taxon>Bacillati</taxon>
        <taxon>Bacillota</taxon>
        <taxon>Bacilli</taxon>
        <taxon>Bacillales</taxon>
        <taxon>Bacillaceae</taxon>
        <taxon>Litchfieldia</taxon>
    </lineage>
</organism>
<comment type="cofactor">
    <cofactor evidence="1">
        <name>Mg(2+)</name>
        <dbReference type="ChEBI" id="CHEBI:18420"/>
    </cofactor>
</comment>
<evidence type="ECO:0000313" key="7">
    <source>
        <dbReference type="EMBL" id="SDO95713.1"/>
    </source>
</evidence>
<dbReference type="PANTHER" id="PTHR30001">
    <property type="entry name" value="RIBONUCLEASE"/>
    <property type="match status" value="1"/>
</dbReference>
<evidence type="ECO:0000313" key="8">
    <source>
        <dbReference type="Proteomes" id="UP000199159"/>
    </source>
</evidence>
<evidence type="ECO:0000256" key="1">
    <source>
        <dbReference type="ARBA" id="ARBA00001946"/>
    </source>
</evidence>
<evidence type="ECO:0000256" key="2">
    <source>
        <dbReference type="ARBA" id="ARBA00022723"/>
    </source>
</evidence>